<keyword evidence="2" id="KW-0813">Transport</keyword>
<dbReference type="GO" id="GO:0015031">
    <property type="term" value="P:protein transport"/>
    <property type="evidence" value="ECO:0007669"/>
    <property type="project" value="UniProtKB-KW"/>
</dbReference>
<evidence type="ECO:0000256" key="3">
    <source>
        <dbReference type="ARBA" id="ARBA00022475"/>
    </source>
</evidence>
<keyword evidence="4" id="KW-0997">Cell inner membrane</keyword>
<dbReference type="Pfam" id="PF11356">
    <property type="entry name" value="T2SSC"/>
    <property type="match status" value="1"/>
</dbReference>
<dbReference type="Proteomes" id="UP000282818">
    <property type="component" value="Unassembled WGS sequence"/>
</dbReference>
<evidence type="ECO:0000256" key="5">
    <source>
        <dbReference type="ARBA" id="ARBA00022692"/>
    </source>
</evidence>
<keyword evidence="3" id="KW-1003">Cell membrane</keyword>
<dbReference type="InterPro" id="IPR036034">
    <property type="entry name" value="PDZ_sf"/>
</dbReference>
<reference evidence="11 12" key="1">
    <citation type="submission" date="2019-01" db="EMBL/GenBank/DDBJ databases">
        <authorList>
            <person name="Chen W.-M."/>
        </authorList>
    </citation>
    <scope>NUCLEOTIDE SEQUENCE [LARGE SCALE GENOMIC DNA]</scope>
    <source>
        <strain evidence="11 12">HPM-16</strain>
    </source>
</reference>
<dbReference type="Gene3D" id="2.30.30.830">
    <property type="match status" value="1"/>
</dbReference>
<evidence type="ECO:0000256" key="9">
    <source>
        <dbReference type="SAM" id="Phobius"/>
    </source>
</evidence>
<name>A0A437QAU8_9GAMM</name>
<dbReference type="AlphaFoldDB" id="A0A437QAU8"/>
<dbReference type="Gene3D" id="2.30.42.10">
    <property type="match status" value="1"/>
</dbReference>
<evidence type="ECO:0000256" key="2">
    <source>
        <dbReference type="ARBA" id="ARBA00022448"/>
    </source>
</evidence>
<evidence type="ECO:0000313" key="12">
    <source>
        <dbReference type="Proteomes" id="UP000282818"/>
    </source>
</evidence>
<keyword evidence="5 9" id="KW-0812">Transmembrane</keyword>
<evidence type="ECO:0000256" key="8">
    <source>
        <dbReference type="ARBA" id="ARBA00023136"/>
    </source>
</evidence>
<keyword evidence="7 9" id="KW-1133">Transmembrane helix</keyword>
<gene>
    <name evidence="11" type="ORF">EOE65_06745</name>
</gene>
<comment type="caution">
    <text evidence="11">The sequence shown here is derived from an EMBL/GenBank/DDBJ whole genome shotgun (WGS) entry which is preliminary data.</text>
</comment>
<sequence length="311" mass="33423">MLAKIACLLCSSGRHFKLDLSMGFLQLSKLVTGVLVVLTAWLLAPLIWQIAALFKDVPTPQFSPASVTSSAAISAPNTDTASLVAEIQAHHLFGQAARPAQNKPAAVITATQEVKQTRLNIKLLGLVSGQNGVAVINFEGKQGAYRIDEVISDKRSRRVTLAAIAQDHVIIYNNDVAEKLLLPKKAARSAAVASASSTPREVSLSDPAFTELLGQNPKRTLTSNPLALTRFMSLAPQRNGNRLAGYRIQAGRDTRLLERAGLNSGDLITHINNIPAANLDIPQLYQIISNTAAVSLTLQRNGKPVTMDIRL</sequence>
<evidence type="ECO:0000256" key="1">
    <source>
        <dbReference type="ARBA" id="ARBA00004533"/>
    </source>
</evidence>
<organism evidence="11 12">
    <name type="scientific">Neptunomonas marina</name>
    <dbReference type="NCBI Taxonomy" id="1815562"/>
    <lineage>
        <taxon>Bacteria</taxon>
        <taxon>Pseudomonadati</taxon>
        <taxon>Pseudomonadota</taxon>
        <taxon>Gammaproteobacteria</taxon>
        <taxon>Oceanospirillales</taxon>
        <taxon>Oceanospirillaceae</taxon>
        <taxon>Neptunomonas</taxon>
    </lineage>
</organism>
<accession>A0A437QAU8</accession>
<comment type="subcellular location">
    <subcellularLocation>
        <location evidence="1">Cell inner membrane</location>
    </subcellularLocation>
</comment>
<dbReference type="SUPFAM" id="SSF50156">
    <property type="entry name" value="PDZ domain-like"/>
    <property type="match status" value="1"/>
</dbReference>
<evidence type="ECO:0000256" key="6">
    <source>
        <dbReference type="ARBA" id="ARBA00022927"/>
    </source>
</evidence>
<evidence type="ECO:0000313" key="11">
    <source>
        <dbReference type="EMBL" id="RVU31668.1"/>
    </source>
</evidence>
<dbReference type="EMBL" id="SACQ01000002">
    <property type="protein sequence ID" value="RVU31668.1"/>
    <property type="molecule type" value="Genomic_DNA"/>
</dbReference>
<keyword evidence="8 9" id="KW-0472">Membrane</keyword>
<dbReference type="InterPro" id="IPR024961">
    <property type="entry name" value="T2SS_GspC_N"/>
</dbReference>
<keyword evidence="6" id="KW-0653">Protein transport</keyword>
<feature type="transmembrane region" description="Helical" evidence="9">
    <location>
        <begin position="30"/>
        <end position="54"/>
    </location>
</feature>
<evidence type="ECO:0000259" key="10">
    <source>
        <dbReference type="Pfam" id="PF11356"/>
    </source>
</evidence>
<feature type="domain" description="Type II secretion system protein GspC N-terminal" evidence="10">
    <location>
        <begin position="35"/>
        <end position="181"/>
    </location>
</feature>
<dbReference type="GO" id="GO:0005886">
    <property type="term" value="C:plasma membrane"/>
    <property type="evidence" value="ECO:0007669"/>
    <property type="project" value="UniProtKB-SubCell"/>
</dbReference>
<evidence type="ECO:0000256" key="7">
    <source>
        <dbReference type="ARBA" id="ARBA00022989"/>
    </source>
</evidence>
<evidence type="ECO:0000256" key="4">
    <source>
        <dbReference type="ARBA" id="ARBA00022519"/>
    </source>
</evidence>
<protein>
    <recommendedName>
        <fullName evidence="10">Type II secretion system protein GspC N-terminal domain-containing protein</fullName>
    </recommendedName>
</protein>
<keyword evidence="12" id="KW-1185">Reference proteome</keyword>
<proteinExistence type="predicted"/>